<evidence type="ECO:0000313" key="18">
    <source>
        <dbReference type="EMBL" id="KAL2727087.1"/>
    </source>
</evidence>
<dbReference type="InterPro" id="IPR033720">
    <property type="entry name" value="EFTU_2"/>
</dbReference>
<keyword evidence="12" id="KW-0809">Transit peptide</keyword>
<evidence type="ECO:0000256" key="14">
    <source>
        <dbReference type="ARBA" id="ARBA00023134"/>
    </source>
</evidence>
<evidence type="ECO:0000256" key="3">
    <source>
        <dbReference type="ARBA" id="ARBA00007249"/>
    </source>
</evidence>
<keyword evidence="7 16" id="KW-0547">Nucleotide-binding</keyword>
<dbReference type="InterPro" id="IPR004160">
    <property type="entry name" value="Transl_elong_EFTu/EF1A_C"/>
</dbReference>
<dbReference type="PANTHER" id="PTHR43721">
    <property type="entry name" value="ELONGATION FACTOR TU-RELATED"/>
    <property type="match status" value="1"/>
</dbReference>
<evidence type="ECO:0000256" key="5">
    <source>
        <dbReference type="ARBA" id="ARBA00022490"/>
    </source>
</evidence>
<evidence type="ECO:0000256" key="11">
    <source>
        <dbReference type="ARBA" id="ARBA00022917"/>
    </source>
</evidence>
<dbReference type="InterPro" id="IPR004161">
    <property type="entry name" value="EFTu-like_2"/>
</dbReference>
<keyword evidence="19" id="KW-1185">Reference proteome</keyword>
<proteinExistence type="inferred from homology"/>
<evidence type="ECO:0000313" key="19">
    <source>
        <dbReference type="Proteomes" id="UP001607302"/>
    </source>
</evidence>
<dbReference type="GO" id="GO:0005739">
    <property type="term" value="C:mitochondrion"/>
    <property type="evidence" value="ECO:0007669"/>
    <property type="project" value="UniProtKB-SubCell"/>
</dbReference>
<name>A0ABD2B2W8_VESSQ</name>
<evidence type="ECO:0000256" key="10">
    <source>
        <dbReference type="ARBA" id="ARBA00022842"/>
    </source>
</evidence>
<dbReference type="GO" id="GO:0005525">
    <property type="term" value="F:GTP binding"/>
    <property type="evidence" value="ECO:0007669"/>
    <property type="project" value="UniProtKB-UniRule"/>
</dbReference>
<dbReference type="InterPro" id="IPR004541">
    <property type="entry name" value="Transl_elong_EFTu/EF1A_bac/org"/>
</dbReference>
<keyword evidence="5" id="KW-0963">Cytoplasm</keyword>
<evidence type="ECO:0000256" key="13">
    <source>
        <dbReference type="ARBA" id="ARBA00023128"/>
    </source>
</evidence>
<keyword evidence="8 16" id="KW-0251">Elongation factor</keyword>
<evidence type="ECO:0000256" key="6">
    <source>
        <dbReference type="ARBA" id="ARBA00022723"/>
    </source>
</evidence>
<evidence type="ECO:0000256" key="15">
    <source>
        <dbReference type="ARBA" id="ARBA00051990"/>
    </source>
</evidence>
<comment type="similarity">
    <text evidence="3 16">Belongs to the TRAFAC class translation factor GTPase superfamily. Classic translation factor GTPase family. EF-Tu/EF-1A subfamily.</text>
</comment>
<dbReference type="Pfam" id="PF03144">
    <property type="entry name" value="GTP_EFTU_D2"/>
    <property type="match status" value="1"/>
</dbReference>
<dbReference type="SUPFAM" id="SSF50447">
    <property type="entry name" value="Translation proteins"/>
    <property type="match status" value="1"/>
</dbReference>
<dbReference type="SUPFAM" id="SSF50465">
    <property type="entry name" value="EF-Tu/eEF-1alpha/eIF2-gamma C-terminal domain"/>
    <property type="match status" value="1"/>
</dbReference>
<dbReference type="EMBL" id="JAUDFV010000133">
    <property type="protein sequence ID" value="KAL2727087.1"/>
    <property type="molecule type" value="Genomic_DNA"/>
</dbReference>
<dbReference type="InterPro" id="IPR009001">
    <property type="entry name" value="Transl_elong_EF1A/Init_IF2_C"/>
</dbReference>
<dbReference type="FunFam" id="2.40.30.10:FF:000001">
    <property type="entry name" value="Elongation factor Tu"/>
    <property type="match status" value="1"/>
</dbReference>
<feature type="domain" description="Tr-type G" evidence="17">
    <location>
        <begin position="61"/>
        <end position="256"/>
    </location>
</feature>
<dbReference type="Pfam" id="PF03143">
    <property type="entry name" value="GTP_EFTU_D3"/>
    <property type="match status" value="1"/>
</dbReference>
<comment type="subunit">
    <text evidence="4">Monomer.</text>
</comment>
<comment type="subcellular location">
    <subcellularLocation>
        <location evidence="2">Cytoplasm</location>
    </subcellularLocation>
    <subcellularLocation>
        <location evidence="1">Mitochondrion</location>
    </subcellularLocation>
</comment>
<evidence type="ECO:0000256" key="1">
    <source>
        <dbReference type="ARBA" id="ARBA00004173"/>
    </source>
</evidence>
<keyword evidence="6" id="KW-0479">Metal-binding</keyword>
<comment type="caution">
    <text evidence="18">The sequence shown here is derived from an EMBL/GenBank/DDBJ whole genome shotgun (WGS) entry which is preliminary data.</text>
</comment>
<dbReference type="Pfam" id="PF00009">
    <property type="entry name" value="GTP_EFTU"/>
    <property type="match status" value="1"/>
</dbReference>
<dbReference type="PROSITE" id="PS00301">
    <property type="entry name" value="G_TR_1"/>
    <property type="match status" value="1"/>
</dbReference>
<evidence type="ECO:0000256" key="12">
    <source>
        <dbReference type="ARBA" id="ARBA00022946"/>
    </source>
</evidence>
<dbReference type="PROSITE" id="PS51722">
    <property type="entry name" value="G_TR_2"/>
    <property type="match status" value="1"/>
</dbReference>
<dbReference type="InterPro" id="IPR041709">
    <property type="entry name" value="EF-Tu_GTP-bd"/>
</dbReference>
<evidence type="ECO:0000256" key="9">
    <source>
        <dbReference type="ARBA" id="ARBA00022801"/>
    </source>
</evidence>
<dbReference type="PRINTS" id="PR00315">
    <property type="entry name" value="ELONGATNFCT"/>
</dbReference>
<reference evidence="18 19" key="1">
    <citation type="journal article" date="2024" name="Ann. Entomol. Soc. Am.">
        <title>Genomic analyses of the southern and eastern yellowjacket wasps (Hymenoptera: Vespidae) reveal evolutionary signatures of social life.</title>
        <authorList>
            <person name="Catto M.A."/>
            <person name="Caine P.B."/>
            <person name="Orr S.E."/>
            <person name="Hunt B.G."/>
            <person name="Goodisman M.A.D."/>
        </authorList>
    </citation>
    <scope>NUCLEOTIDE SEQUENCE [LARGE SCALE GENOMIC DNA]</scope>
    <source>
        <strain evidence="18">233</strain>
        <tissue evidence="18">Head and thorax</tissue>
    </source>
</reference>
<dbReference type="NCBIfam" id="TIGR00485">
    <property type="entry name" value="EF-Tu"/>
    <property type="match status" value="1"/>
</dbReference>
<dbReference type="InterPro" id="IPR009000">
    <property type="entry name" value="Transl_B-barrel_sf"/>
</dbReference>
<dbReference type="Gene3D" id="3.40.50.300">
    <property type="entry name" value="P-loop containing nucleotide triphosphate hydrolases"/>
    <property type="match status" value="1"/>
</dbReference>
<comment type="function">
    <text evidence="16">This protein promotes the GTP-dependent binding of aminoacyl-tRNA to the A-site of ribosomes during protein biosynthesis.</text>
</comment>
<keyword evidence="9" id="KW-0378">Hydrolase</keyword>
<keyword evidence="14 16" id="KW-0342">GTP-binding</keyword>
<dbReference type="InterPro" id="IPR000795">
    <property type="entry name" value="T_Tr_GTP-bd_dom"/>
</dbReference>
<evidence type="ECO:0000256" key="16">
    <source>
        <dbReference type="RuleBase" id="RU000325"/>
    </source>
</evidence>
<dbReference type="InterPro" id="IPR031157">
    <property type="entry name" value="G_TR_CS"/>
</dbReference>
<dbReference type="CDD" id="cd03706">
    <property type="entry name" value="mtEFTU_III"/>
    <property type="match status" value="1"/>
</dbReference>
<gene>
    <name evidence="18" type="ORF">V1478_007365</name>
</gene>
<evidence type="ECO:0000256" key="8">
    <source>
        <dbReference type="ARBA" id="ARBA00022768"/>
    </source>
</evidence>
<dbReference type="InterPro" id="IPR050055">
    <property type="entry name" value="EF-Tu_GTPase"/>
</dbReference>
<dbReference type="Gene3D" id="2.40.30.10">
    <property type="entry name" value="Translation factors"/>
    <property type="match status" value="2"/>
</dbReference>
<dbReference type="InterPro" id="IPR027417">
    <property type="entry name" value="P-loop_NTPase"/>
</dbReference>
<dbReference type="CDD" id="cd03697">
    <property type="entry name" value="EFTU_II"/>
    <property type="match status" value="1"/>
</dbReference>
<dbReference type="PANTHER" id="PTHR43721:SF36">
    <property type="entry name" value="ELONGATION FACTOR TU, MITOCHONDRIAL"/>
    <property type="match status" value="1"/>
</dbReference>
<accession>A0ABD2B2W8</accession>
<keyword evidence="13" id="KW-0496">Mitochondrion</keyword>
<keyword evidence="10" id="KW-0460">Magnesium</keyword>
<dbReference type="CDD" id="cd01884">
    <property type="entry name" value="EF_Tu"/>
    <property type="match status" value="1"/>
</dbReference>
<dbReference type="FunFam" id="3.40.50.300:FF:000576">
    <property type="entry name" value="Elongation factor Tu"/>
    <property type="match status" value="1"/>
</dbReference>
<dbReference type="NCBIfam" id="NF009373">
    <property type="entry name" value="PRK12736.1"/>
    <property type="match status" value="1"/>
</dbReference>
<sequence length="468" mass="52100">MAFISVREIVNPVFRQTIRQIHFSQDIIKCQQHTKLCSRLLSPIITGRRFYAEKKVFSRDKPHCNVGTIGHVDHGKTTLTAAITKVLSEKQLATAKGYNEIDNAPEEKARGITINVAHIEYQTEKRHYGHTDCPGHADYIKNMITGTAQMDGAILVVAATDGTMPQTKEHLILAKQIGIEHIIVFINKVDAADAEMVELVEMEIRELLTEMGFDGEKIPVIKGSALCALEGKKPEIGSESILKLLDAVDNNVPTPLRDLDKPFLLSVESTYSIPGRGTVVTGRLERGKIKKGMDCEFIGYNKTLKSVITGIEMFHQILEEAHAGDQLGALIRGLKRTDVKRGMIMCKPGSMKAYDHFEAQVYVLSVEEGGRKKPLGNLAQLQMFCRTWDVAAQINLQGKAMAMPGEDCKFEIKLIRPMVCEKGQRFTFRDGSTTLGTGVITNILPSLTLDERTDILEGKKKRQKKLEQ</sequence>
<dbReference type="Proteomes" id="UP001607302">
    <property type="component" value="Unassembled WGS sequence"/>
</dbReference>
<evidence type="ECO:0000259" key="17">
    <source>
        <dbReference type="PROSITE" id="PS51722"/>
    </source>
</evidence>
<dbReference type="GO" id="GO:0003924">
    <property type="term" value="F:GTPase activity"/>
    <property type="evidence" value="ECO:0007669"/>
    <property type="project" value="UniProtKB-UniRule"/>
</dbReference>
<dbReference type="AlphaFoldDB" id="A0ABD2B2W8"/>
<dbReference type="GO" id="GO:0046872">
    <property type="term" value="F:metal ion binding"/>
    <property type="evidence" value="ECO:0007669"/>
    <property type="project" value="UniProtKB-KW"/>
</dbReference>
<dbReference type="NCBIfam" id="NF000766">
    <property type="entry name" value="PRK00049.1"/>
    <property type="match status" value="1"/>
</dbReference>
<organism evidence="18 19">
    <name type="scientific">Vespula squamosa</name>
    <name type="common">Southern yellow jacket</name>
    <name type="synonym">Wasp</name>
    <dbReference type="NCBI Taxonomy" id="30214"/>
    <lineage>
        <taxon>Eukaryota</taxon>
        <taxon>Metazoa</taxon>
        <taxon>Ecdysozoa</taxon>
        <taxon>Arthropoda</taxon>
        <taxon>Hexapoda</taxon>
        <taxon>Insecta</taxon>
        <taxon>Pterygota</taxon>
        <taxon>Neoptera</taxon>
        <taxon>Endopterygota</taxon>
        <taxon>Hymenoptera</taxon>
        <taxon>Apocrita</taxon>
        <taxon>Aculeata</taxon>
        <taxon>Vespoidea</taxon>
        <taxon>Vespidae</taxon>
        <taxon>Vespinae</taxon>
        <taxon>Vespula</taxon>
    </lineage>
</organism>
<protein>
    <recommendedName>
        <fullName evidence="16">Elongation factor Tu</fullName>
    </recommendedName>
</protein>
<comment type="catalytic activity">
    <reaction evidence="15">
        <text>GTP + H2O = GDP + phosphate + H(+)</text>
        <dbReference type="Rhea" id="RHEA:19669"/>
        <dbReference type="ChEBI" id="CHEBI:15377"/>
        <dbReference type="ChEBI" id="CHEBI:15378"/>
        <dbReference type="ChEBI" id="CHEBI:37565"/>
        <dbReference type="ChEBI" id="CHEBI:43474"/>
        <dbReference type="ChEBI" id="CHEBI:58189"/>
        <dbReference type="EC" id="3.6.5.3"/>
    </reaction>
    <physiologicalReaction direction="left-to-right" evidence="15">
        <dbReference type="Rhea" id="RHEA:19670"/>
    </physiologicalReaction>
</comment>
<dbReference type="SUPFAM" id="SSF52540">
    <property type="entry name" value="P-loop containing nucleoside triphosphate hydrolases"/>
    <property type="match status" value="1"/>
</dbReference>
<dbReference type="NCBIfam" id="NF009372">
    <property type="entry name" value="PRK12735.1"/>
    <property type="match status" value="1"/>
</dbReference>
<evidence type="ECO:0000256" key="2">
    <source>
        <dbReference type="ARBA" id="ARBA00004496"/>
    </source>
</evidence>
<keyword evidence="11" id="KW-0648">Protein biosynthesis</keyword>
<evidence type="ECO:0000256" key="7">
    <source>
        <dbReference type="ARBA" id="ARBA00022741"/>
    </source>
</evidence>
<evidence type="ECO:0000256" key="4">
    <source>
        <dbReference type="ARBA" id="ARBA00011245"/>
    </source>
</evidence>
<dbReference type="GO" id="GO:0003746">
    <property type="term" value="F:translation elongation factor activity"/>
    <property type="evidence" value="ECO:0007669"/>
    <property type="project" value="UniProtKB-UniRule"/>
</dbReference>